<dbReference type="PANTHER" id="PTHR46989:SF3">
    <property type="entry name" value="USPA DOMAIN-CONTAINING PROTEIN"/>
    <property type="match status" value="1"/>
</dbReference>
<reference evidence="3" key="2">
    <citation type="submission" date="2020-11" db="EMBL/GenBank/DDBJ databases">
        <authorList>
            <person name="McCartney M.A."/>
            <person name="Auch B."/>
            <person name="Kono T."/>
            <person name="Mallez S."/>
            <person name="Becker A."/>
            <person name="Gohl D.M."/>
            <person name="Silverstein K.A.T."/>
            <person name="Koren S."/>
            <person name="Bechman K.B."/>
            <person name="Herman A."/>
            <person name="Abrahante J.E."/>
            <person name="Garbe J."/>
        </authorList>
    </citation>
    <scope>NUCLEOTIDE SEQUENCE</scope>
    <source>
        <strain evidence="3">Duluth1</strain>
        <tissue evidence="3">Whole animal</tissue>
    </source>
</reference>
<protein>
    <recommendedName>
        <fullName evidence="2">UspA domain-containing protein</fullName>
    </recommendedName>
</protein>
<gene>
    <name evidence="3" type="ORF">DPMN_004533</name>
</gene>
<accession>A0A9D4MRR3</accession>
<feature type="domain" description="UspA" evidence="2">
    <location>
        <begin position="17"/>
        <end position="165"/>
    </location>
</feature>
<evidence type="ECO:0000256" key="1">
    <source>
        <dbReference type="SAM" id="MobiDB-lite"/>
    </source>
</evidence>
<feature type="compositionally biased region" description="Basic residues" evidence="1">
    <location>
        <begin position="180"/>
        <end position="194"/>
    </location>
</feature>
<dbReference type="Proteomes" id="UP000828390">
    <property type="component" value="Unassembled WGS sequence"/>
</dbReference>
<reference evidence="3" key="1">
    <citation type="journal article" date="2019" name="bioRxiv">
        <title>The Genome of the Zebra Mussel, Dreissena polymorpha: A Resource for Invasive Species Research.</title>
        <authorList>
            <person name="McCartney M.A."/>
            <person name="Auch B."/>
            <person name="Kono T."/>
            <person name="Mallez S."/>
            <person name="Zhang Y."/>
            <person name="Obille A."/>
            <person name="Becker A."/>
            <person name="Abrahante J.E."/>
            <person name="Garbe J."/>
            <person name="Badalamenti J.P."/>
            <person name="Herman A."/>
            <person name="Mangelson H."/>
            <person name="Liachko I."/>
            <person name="Sullivan S."/>
            <person name="Sone E.D."/>
            <person name="Koren S."/>
            <person name="Silverstein K.A.T."/>
            <person name="Beckman K.B."/>
            <person name="Gohl D.M."/>
        </authorList>
    </citation>
    <scope>NUCLEOTIDE SEQUENCE</scope>
    <source>
        <strain evidence="3">Duluth1</strain>
        <tissue evidence="3">Whole animal</tissue>
    </source>
</reference>
<dbReference type="InterPro" id="IPR006016">
    <property type="entry name" value="UspA"/>
</dbReference>
<dbReference type="CDD" id="cd23659">
    <property type="entry name" value="USP_At3g01520-like"/>
    <property type="match status" value="1"/>
</dbReference>
<name>A0A9D4MRR3_DREPO</name>
<feature type="region of interest" description="Disordered" evidence="1">
    <location>
        <begin position="175"/>
        <end position="211"/>
    </location>
</feature>
<keyword evidence="4" id="KW-1185">Reference proteome</keyword>
<evidence type="ECO:0000313" key="4">
    <source>
        <dbReference type="Proteomes" id="UP000828390"/>
    </source>
</evidence>
<dbReference type="Pfam" id="PF00582">
    <property type="entry name" value="Usp"/>
    <property type="match status" value="1"/>
</dbReference>
<sequence length="211" mass="23502">MSTDHHTKGERHEKHAVLIAMDGSENADYAFQWYMEHLHKPSHYVVILHVPERHAFMVGPLGGTGDVTAITGDVTAITLMMREEEEKEKALLERLAKKLKDGGIGGKVKSVAGRPGEVIVTVADEEKALFVICGSRGKGTLRRTFLGSISDYVLHHSHAPVLICKHKGFQKDLGTESPSLKHRIMNSPLFKRKNKDSPKMEKKNTESESKE</sequence>
<dbReference type="EMBL" id="JAIWYP010000001">
    <property type="protein sequence ID" value="KAH3880614.1"/>
    <property type="molecule type" value="Genomic_DNA"/>
</dbReference>
<organism evidence="3 4">
    <name type="scientific">Dreissena polymorpha</name>
    <name type="common">Zebra mussel</name>
    <name type="synonym">Mytilus polymorpha</name>
    <dbReference type="NCBI Taxonomy" id="45954"/>
    <lineage>
        <taxon>Eukaryota</taxon>
        <taxon>Metazoa</taxon>
        <taxon>Spiralia</taxon>
        <taxon>Lophotrochozoa</taxon>
        <taxon>Mollusca</taxon>
        <taxon>Bivalvia</taxon>
        <taxon>Autobranchia</taxon>
        <taxon>Heteroconchia</taxon>
        <taxon>Euheterodonta</taxon>
        <taxon>Imparidentia</taxon>
        <taxon>Neoheterodontei</taxon>
        <taxon>Myida</taxon>
        <taxon>Dreissenoidea</taxon>
        <taxon>Dreissenidae</taxon>
        <taxon>Dreissena</taxon>
    </lineage>
</organism>
<dbReference type="PANTHER" id="PTHR46989">
    <property type="entry name" value="USP DOMAIN-CONTAINING PROTEIN"/>
    <property type="match status" value="1"/>
</dbReference>
<dbReference type="InterPro" id="IPR014729">
    <property type="entry name" value="Rossmann-like_a/b/a_fold"/>
</dbReference>
<evidence type="ECO:0000259" key="2">
    <source>
        <dbReference type="Pfam" id="PF00582"/>
    </source>
</evidence>
<dbReference type="Gene3D" id="3.40.50.620">
    <property type="entry name" value="HUPs"/>
    <property type="match status" value="1"/>
</dbReference>
<dbReference type="PRINTS" id="PR01438">
    <property type="entry name" value="UNVRSLSTRESS"/>
</dbReference>
<dbReference type="SUPFAM" id="SSF52402">
    <property type="entry name" value="Adenine nucleotide alpha hydrolases-like"/>
    <property type="match status" value="1"/>
</dbReference>
<evidence type="ECO:0000313" key="3">
    <source>
        <dbReference type="EMBL" id="KAH3880614.1"/>
    </source>
</evidence>
<proteinExistence type="predicted"/>
<feature type="compositionally biased region" description="Basic and acidic residues" evidence="1">
    <location>
        <begin position="195"/>
        <end position="211"/>
    </location>
</feature>
<comment type="caution">
    <text evidence="3">The sequence shown here is derived from an EMBL/GenBank/DDBJ whole genome shotgun (WGS) entry which is preliminary data.</text>
</comment>
<dbReference type="InterPro" id="IPR006015">
    <property type="entry name" value="Universal_stress_UspA"/>
</dbReference>
<dbReference type="AlphaFoldDB" id="A0A9D4MRR3"/>